<name>A0A5J4UES9_9EUKA</name>
<protein>
    <submittedName>
        <fullName evidence="1">Uncharacterized protein</fullName>
    </submittedName>
</protein>
<dbReference type="Proteomes" id="UP000324800">
    <property type="component" value="Unassembled WGS sequence"/>
</dbReference>
<reference evidence="1 2" key="1">
    <citation type="submission" date="2019-03" db="EMBL/GenBank/DDBJ databases">
        <title>Single cell metagenomics reveals metabolic interactions within the superorganism composed of flagellate Streblomastix strix and complex community of Bacteroidetes bacteria on its surface.</title>
        <authorList>
            <person name="Treitli S.C."/>
            <person name="Kolisko M."/>
            <person name="Husnik F."/>
            <person name="Keeling P."/>
            <person name="Hampl V."/>
        </authorList>
    </citation>
    <scope>NUCLEOTIDE SEQUENCE [LARGE SCALE GENOMIC DNA]</scope>
    <source>
        <strain evidence="1">ST1C</strain>
    </source>
</reference>
<evidence type="ECO:0000313" key="1">
    <source>
        <dbReference type="EMBL" id="KAA6369276.1"/>
    </source>
</evidence>
<organism evidence="1 2">
    <name type="scientific">Streblomastix strix</name>
    <dbReference type="NCBI Taxonomy" id="222440"/>
    <lineage>
        <taxon>Eukaryota</taxon>
        <taxon>Metamonada</taxon>
        <taxon>Preaxostyla</taxon>
        <taxon>Oxymonadida</taxon>
        <taxon>Streblomastigidae</taxon>
        <taxon>Streblomastix</taxon>
    </lineage>
</organism>
<accession>A0A5J4UES9</accession>
<comment type="caution">
    <text evidence="1">The sequence shown here is derived from an EMBL/GenBank/DDBJ whole genome shotgun (WGS) entry which is preliminary data.</text>
</comment>
<sequence length="273" mass="31186">MKRGKYVQSDKELLNVNIQAIRSIINILSFGAKYTPSNIPHPYFECIQLIGGIDKLFALFRLKLSQESKDGSSICLGFLYRSREMPEQEMKEQITEYLQSILNDPDSWKNEMIKASYESLTNNKAQPINELTQSTREIPSQNVGLIKSVLTRSSNDIPKLSINQIQNAKINQSHDDPLENEIKLKVSQPNFLINNETAQSLYEQQSNTQIKHQENGVTCKFCFRVVNHIEKLIRSESDSSEQDDIILLKEQVVENDCKLLFESLNSSKDGKGK</sequence>
<dbReference type="AlphaFoldDB" id="A0A5J4UES9"/>
<gene>
    <name evidence="1" type="ORF">EZS28_035197</name>
</gene>
<proteinExistence type="predicted"/>
<dbReference type="EMBL" id="SNRW01016527">
    <property type="protein sequence ID" value="KAA6369276.1"/>
    <property type="molecule type" value="Genomic_DNA"/>
</dbReference>
<evidence type="ECO:0000313" key="2">
    <source>
        <dbReference type="Proteomes" id="UP000324800"/>
    </source>
</evidence>
<feature type="non-terminal residue" evidence="1">
    <location>
        <position position="273"/>
    </location>
</feature>